<dbReference type="GO" id="GO:0005524">
    <property type="term" value="F:ATP binding"/>
    <property type="evidence" value="ECO:0007669"/>
    <property type="project" value="UniProtKB-UniRule"/>
</dbReference>
<keyword evidence="4 10" id="KW-0347">Helicase</keyword>
<dbReference type="GO" id="GO:0030490">
    <property type="term" value="P:maturation of SSU-rRNA"/>
    <property type="evidence" value="ECO:0007669"/>
    <property type="project" value="InterPro"/>
</dbReference>
<organism evidence="15 16">
    <name type="scientific">Paralvinella palmiformis</name>
    <dbReference type="NCBI Taxonomy" id="53620"/>
    <lineage>
        <taxon>Eukaryota</taxon>
        <taxon>Metazoa</taxon>
        <taxon>Spiralia</taxon>
        <taxon>Lophotrochozoa</taxon>
        <taxon>Annelida</taxon>
        <taxon>Polychaeta</taxon>
        <taxon>Sedentaria</taxon>
        <taxon>Canalipalpata</taxon>
        <taxon>Terebellida</taxon>
        <taxon>Terebelliformia</taxon>
        <taxon>Alvinellidae</taxon>
        <taxon>Paralvinella</taxon>
    </lineage>
</organism>
<evidence type="ECO:0000256" key="11">
    <source>
        <dbReference type="SAM" id="Coils"/>
    </source>
</evidence>
<evidence type="ECO:0000256" key="12">
    <source>
        <dbReference type="SAM" id="MobiDB-lite"/>
    </source>
</evidence>
<evidence type="ECO:0000256" key="6">
    <source>
        <dbReference type="ARBA" id="ARBA00022884"/>
    </source>
</evidence>
<keyword evidence="7" id="KW-0539">Nucleus</keyword>
<dbReference type="CDD" id="cd17957">
    <property type="entry name" value="DEADc_DDX52"/>
    <property type="match status" value="1"/>
</dbReference>
<dbReference type="InterPro" id="IPR011545">
    <property type="entry name" value="DEAD/DEAH_box_helicase_dom"/>
</dbReference>
<comment type="catalytic activity">
    <reaction evidence="9 10">
        <text>ATP + H2O = ADP + phosphate + H(+)</text>
        <dbReference type="Rhea" id="RHEA:13065"/>
        <dbReference type="ChEBI" id="CHEBI:15377"/>
        <dbReference type="ChEBI" id="CHEBI:15378"/>
        <dbReference type="ChEBI" id="CHEBI:30616"/>
        <dbReference type="ChEBI" id="CHEBI:43474"/>
        <dbReference type="ChEBI" id="CHEBI:456216"/>
        <dbReference type="EC" id="3.6.4.13"/>
    </reaction>
</comment>
<comment type="similarity">
    <text evidence="8">Belongs to the DEAD box helicase family. DDX52/ROK1 subfamily.</text>
</comment>
<dbReference type="Pfam" id="PF00270">
    <property type="entry name" value="DEAD"/>
    <property type="match status" value="1"/>
</dbReference>
<keyword evidence="16" id="KW-1185">Reference proteome</keyword>
<feature type="region of interest" description="Disordered" evidence="12">
    <location>
        <begin position="56"/>
        <end position="114"/>
    </location>
</feature>
<evidence type="ECO:0000256" key="8">
    <source>
        <dbReference type="ARBA" id="ARBA00024355"/>
    </source>
</evidence>
<evidence type="ECO:0000256" key="3">
    <source>
        <dbReference type="ARBA" id="ARBA00022801"/>
    </source>
</evidence>
<evidence type="ECO:0000256" key="5">
    <source>
        <dbReference type="ARBA" id="ARBA00022840"/>
    </source>
</evidence>
<comment type="function">
    <text evidence="10">RNA helicase.</text>
</comment>
<comment type="domain">
    <text evidence="10">The Q motif is unique to and characteristic of the DEAD box family of RNA helicases and controls ATP binding and hydrolysis.</text>
</comment>
<evidence type="ECO:0000256" key="7">
    <source>
        <dbReference type="ARBA" id="ARBA00023242"/>
    </source>
</evidence>
<reference evidence="15" key="1">
    <citation type="journal article" date="2023" name="Mol. Biol. Evol.">
        <title>Third-Generation Sequencing Reveals the Adaptive Role of the Epigenome in Three Deep-Sea Polychaetes.</title>
        <authorList>
            <person name="Perez M."/>
            <person name="Aroh O."/>
            <person name="Sun Y."/>
            <person name="Lan Y."/>
            <person name="Juniper S.K."/>
            <person name="Young C.R."/>
            <person name="Angers B."/>
            <person name="Qian P.Y."/>
        </authorList>
    </citation>
    <scope>NUCLEOTIDE SEQUENCE</scope>
    <source>
        <strain evidence="15">P08H-3</strain>
    </source>
</reference>
<dbReference type="InterPro" id="IPR014001">
    <property type="entry name" value="Helicase_ATP-bd"/>
</dbReference>
<evidence type="ECO:0000313" key="15">
    <source>
        <dbReference type="EMBL" id="KAK2170523.1"/>
    </source>
</evidence>
<comment type="subcellular location">
    <subcellularLocation>
        <location evidence="1">Nucleus</location>
        <location evidence="1">Nucleolus</location>
    </subcellularLocation>
</comment>
<dbReference type="PROSITE" id="PS51194">
    <property type="entry name" value="HELICASE_CTER"/>
    <property type="match status" value="1"/>
</dbReference>
<evidence type="ECO:0000259" key="14">
    <source>
        <dbReference type="PROSITE" id="PS51194"/>
    </source>
</evidence>
<dbReference type="GO" id="GO:0016787">
    <property type="term" value="F:hydrolase activity"/>
    <property type="evidence" value="ECO:0007669"/>
    <property type="project" value="UniProtKB-KW"/>
</dbReference>
<feature type="compositionally biased region" description="Basic and acidic residues" evidence="12">
    <location>
        <begin position="96"/>
        <end position="112"/>
    </location>
</feature>
<feature type="domain" description="Helicase ATP-binding" evidence="13">
    <location>
        <begin position="218"/>
        <end position="396"/>
    </location>
</feature>
<gene>
    <name evidence="15" type="ORF">LSH36_2g03000</name>
</gene>
<dbReference type="Pfam" id="PF00271">
    <property type="entry name" value="Helicase_C"/>
    <property type="match status" value="1"/>
</dbReference>
<dbReference type="EMBL" id="JAODUP010000002">
    <property type="protein sequence ID" value="KAK2170523.1"/>
    <property type="molecule type" value="Genomic_DNA"/>
</dbReference>
<dbReference type="Proteomes" id="UP001208570">
    <property type="component" value="Unassembled WGS sequence"/>
</dbReference>
<dbReference type="FunFam" id="3.40.50.300:FF:000906">
    <property type="entry name" value="Probable ATP-dependent RNA helicase DDX52"/>
    <property type="match status" value="1"/>
</dbReference>
<dbReference type="SUPFAM" id="SSF52540">
    <property type="entry name" value="P-loop containing nucleoside triphosphate hydrolases"/>
    <property type="match status" value="1"/>
</dbReference>
<dbReference type="InterPro" id="IPR044764">
    <property type="entry name" value="DDX52/Rok1_DEADc"/>
</dbReference>
<keyword evidence="2 10" id="KW-0547">Nucleotide-binding</keyword>
<name>A0AAD9KF85_9ANNE</name>
<evidence type="ECO:0000256" key="10">
    <source>
        <dbReference type="RuleBase" id="RU365068"/>
    </source>
</evidence>
<dbReference type="GO" id="GO:0003724">
    <property type="term" value="F:RNA helicase activity"/>
    <property type="evidence" value="ECO:0007669"/>
    <property type="project" value="UniProtKB-EC"/>
</dbReference>
<proteinExistence type="inferred from homology"/>
<comment type="caution">
    <text evidence="15">The sequence shown here is derived from an EMBL/GenBank/DDBJ whole genome shotgun (WGS) entry which is preliminary data.</text>
</comment>
<dbReference type="CDD" id="cd18787">
    <property type="entry name" value="SF2_C_DEAD"/>
    <property type="match status" value="1"/>
</dbReference>
<keyword evidence="3 10" id="KW-0378">Hydrolase</keyword>
<dbReference type="SMART" id="SM00487">
    <property type="entry name" value="DEXDc"/>
    <property type="match status" value="1"/>
</dbReference>
<evidence type="ECO:0000256" key="2">
    <source>
        <dbReference type="ARBA" id="ARBA00022741"/>
    </source>
</evidence>
<evidence type="ECO:0000313" key="16">
    <source>
        <dbReference type="Proteomes" id="UP001208570"/>
    </source>
</evidence>
<feature type="coiled-coil region" evidence="11">
    <location>
        <begin position="132"/>
        <end position="168"/>
    </location>
</feature>
<dbReference type="InterPro" id="IPR027417">
    <property type="entry name" value="P-loop_NTPase"/>
</dbReference>
<evidence type="ECO:0000256" key="9">
    <source>
        <dbReference type="ARBA" id="ARBA00047984"/>
    </source>
</evidence>
<sequence>MHSLEVAVTALLFYGNSMDGYDLFKKLGIGAKFDFNRFRKDAKKLHLIKPTTLPEEKFGVTQRGTDTGKDNGNDPNGNSLVPSLNDSTSGKRRREKSVSDDEHSHEEEKPCDDVYLLGNMKLKNSLKDGEVNKNLQKRNKKKKQKLDKSEKELQAEHRQEQINQFRNKHRIHVYGTDVPDPLQTFDELYKLYNLNRLLSNNVNVLRFEMPTPIQMQAIPVMLHRREILACAPTGSGKTLAFILPILHHLQCPQNKGFRAVVLSPTRELAAQTHREFQRIAEGTGFRIHLMEKVNIINNKYGKKAGRKFDILVTTPKRLVYLLKQDPPQISLDSVEWLIVDESDKLFEDGKTGFRDQIAIIYQSCSGKNIRRALFSATFTYEVEEWCKLNLDNLIQVYVGAKNAATESVNQELIFVGSEIGKLVAIRDMVKRGIEPPVLIFLQSKERAKELFHELIYDGINVDVIHADRTQLQRDNIVKQFRTGNIWFLICTELMGRGIDFKGVSLVVNYDFPNSAISYIHRIGRTGRAGHRGKAVTFFTEDDVVNLRSIATVMRQAGCPVPDYMLKLKKLDRHKKRKLARSALRRKSIRTVPRTEILKAHKRHRRLKQDKLLHSRVSKEHSSER</sequence>
<dbReference type="PANTHER" id="PTHR24031">
    <property type="entry name" value="RNA HELICASE"/>
    <property type="match status" value="1"/>
</dbReference>
<dbReference type="InterPro" id="IPR001650">
    <property type="entry name" value="Helicase_C-like"/>
</dbReference>
<feature type="domain" description="Helicase C-terminal" evidence="14">
    <location>
        <begin position="407"/>
        <end position="568"/>
    </location>
</feature>
<evidence type="ECO:0000256" key="1">
    <source>
        <dbReference type="ARBA" id="ARBA00004604"/>
    </source>
</evidence>
<dbReference type="AlphaFoldDB" id="A0AAD9KF85"/>
<dbReference type="EC" id="3.6.4.13" evidence="10"/>
<dbReference type="SMART" id="SM00490">
    <property type="entry name" value="HELICc"/>
    <property type="match status" value="1"/>
</dbReference>
<feature type="compositionally biased region" description="Polar residues" evidence="12">
    <location>
        <begin position="73"/>
        <end position="88"/>
    </location>
</feature>
<protein>
    <recommendedName>
        <fullName evidence="10">ATP-dependent RNA helicase</fullName>
        <ecNumber evidence="10">3.6.4.13</ecNumber>
    </recommendedName>
</protein>
<evidence type="ECO:0000259" key="13">
    <source>
        <dbReference type="PROSITE" id="PS51192"/>
    </source>
</evidence>
<keyword evidence="11" id="KW-0175">Coiled coil</keyword>
<evidence type="ECO:0000256" key="4">
    <source>
        <dbReference type="ARBA" id="ARBA00022806"/>
    </source>
</evidence>
<accession>A0AAD9KF85</accession>
<keyword evidence="6 10" id="KW-0694">RNA-binding</keyword>
<keyword evidence="5 10" id="KW-0067">ATP-binding</keyword>
<dbReference type="GO" id="GO:0005730">
    <property type="term" value="C:nucleolus"/>
    <property type="evidence" value="ECO:0007669"/>
    <property type="project" value="UniProtKB-SubCell"/>
</dbReference>
<dbReference type="PROSITE" id="PS51192">
    <property type="entry name" value="HELICASE_ATP_BIND_1"/>
    <property type="match status" value="1"/>
</dbReference>
<dbReference type="Gene3D" id="3.40.50.300">
    <property type="entry name" value="P-loop containing nucleotide triphosphate hydrolases"/>
    <property type="match status" value="2"/>
</dbReference>
<dbReference type="FunFam" id="3.40.50.300:FF:000759">
    <property type="entry name" value="probable ATP-dependent RNA helicase DDX52"/>
    <property type="match status" value="1"/>
</dbReference>
<dbReference type="GO" id="GO:0003723">
    <property type="term" value="F:RNA binding"/>
    <property type="evidence" value="ECO:0007669"/>
    <property type="project" value="UniProtKB-UniRule"/>
</dbReference>